<organism evidence="1 2">
    <name type="scientific">Paenibacillus eucommiae</name>
    <dbReference type="NCBI Taxonomy" id="1355755"/>
    <lineage>
        <taxon>Bacteria</taxon>
        <taxon>Bacillati</taxon>
        <taxon>Bacillota</taxon>
        <taxon>Bacilli</taxon>
        <taxon>Bacillales</taxon>
        <taxon>Paenibacillaceae</taxon>
        <taxon>Paenibacillus</taxon>
    </lineage>
</organism>
<name>A0ABS4J5I0_9BACL</name>
<proteinExistence type="predicted"/>
<sequence length="647" mass="71882">MLQLNYETYLNKVHGGWIGKCIGGAVGGLQENNKSLMDYTMDNIFPKVIPPNDDLDLQVLYLQEVLEKKGSRITTEDIGAAFATFNLCMANEYSVAIKNIELGIQPPYSGSFNNHFFRHSMGCPIRSEIWGFICPGHPDVAVQYAYKDGIIDHEQESVYGEQFFAALEAQSFLEHDIHQLIHFGLKYVPEDTELSRCIYFVLDHYSRQIDWRVTRQNMTKRFGSADASYSVINLGITILALLYGESDFTNTMLIAVNCGYDTDCTAATAGAILGVIYGANSIPEFWLQKIGEEMVIGTVDIKRYSDKIIDLAKDTCTAGLSLARDGVIEVQFTDLPADAKPSLPLPIPVEQVELAVSYQGLPSIGYGETSSVSITVTNHADEEFAGQLSIAPAAALLSSVKEIEVRILPKSEFILSVDFEVKADIESLPQRNINFVKLVKDGAGVTTAITEKSFGLSGAARMKVIGPFWDNYDTTRYESDPYNGLRPDTLHAMFNGYVNLDKPYIDESFADLHELECELVNMHEDKISPDRFIHYAGPSCIYLVHEIICPEDRLNAELLIGNEGPYKVWVNGKLAMESRSAAMWMPYNDETFIDLKAGINTLVIKLLLIGKTSDFSYVCRNEGSKLHLFTDLESHIPAPVVVPAAVN</sequence>
<dbReference type="Pfam" id="PF03747">
    <property type="entry name" value="ADP_ribosyl_GH"/>
    <property type="match status" value="1"/>
</dbReference>
<accession>A0ABS4J5I0</accession>
<dbReference type="RefSeq" id="WP_209976920.1">
    <property type="nucleotide sequence ID" value="NZ_JAGGLB010000031.1"/>
</dbReference>
<comment type="caution">
    <text evidence="1">The sequence shown here is derived from an EMBL/GenBank/DDBJ whole genome shotgun (WGS) entry which is preliminary data.</text>
</comment>
<dbReference type="Proteomes" id="UP001519287">
    <property type="component" value="Unassembled WGS sequence"/>
</dbReference>
<protein>
    <submittedName>
        <fullName evidence="1">ADP-ribosylglycohydrolase</fullName>
    </submittedName>
</protein>
<gene>
    <name evidence="1" type="ORF">J2Z66_006739</name>
</gene>
<dbReference type="Gene3D" id="1.10.4080.10">
    <property type="entry name" value="ADP-ribosylation/Crystallin J1"/>
    <property type="match status" value="1"/>
</dbReference>
<evidence type="ECO:0000313" key="1">
    <source>
        <dbReference type="EMBL" id="MBP1995097.1"/>
    </source>
</evidence>
<dbReference type="EMBL" id="JAGGLB010000031">
    <property type="protein sequence ID" value="MBP1995097.1"/>
    <property type="molecule type" value="Genomic_DNA"/>
</dbReference>
<keyword evidence="2" id="KW-1185">Reference proteome</keyword>
<dbReference type="SUPFAM" id="SSF101478">
    <property type="entry name" value="ADP-ribosylglycohydrolase"/>
    <property type="match status" value="1"/>
</dbReference>
<evidence type="ECO:0000313" key="2">
    <source>
        <dbReference type="Proteomes" id="UP001519287"/>
    </source>
</evidence>
<dbReference type="InterPro" id="IPR036705">
    <property type="entry name" value="Ribosyl_crysJ1_sf"/>
</dbReference>
<reference evidence="1 2" key="1">
    <citation type="submission" date="2021-03" db="EMBL/GenBank/DDBJ databases">
        <title>Genomic Encyclopedia of Type Strains, Phase IV (KMG-IV): sequencing the most valuable type-strain genomes for metagenomic binning, comparative biology and taxonomic classification.</title>
        <authorList>
            <person name="Goeker M."/>
        </authorList>
    </citation>
    <scope>NUCLEOTIDE SEQUENCE [LARGE SCALE GENOMIC DNA]</scope>
    <source>
        <strain evidence="1 2">DSM 26048</strain>
    </source>
</reference>
<dbReference type="InterPro" id="IPR005502">
    <property type="entry name" value="Ribosyl_crysJ1"/>
</dbReference>